<evidence type="ECO:0000256" key="2">
    <source>
        <dbReference type="ARBA" id="ARBA00001973"/>
    </source>
</evidence>
<name>A0A8K0PA21_LADFU</name>
<dbReference type="EC" id="1.15.1.1" evidence="4"/>
<feature type="domain" description="HMA" evidence="14">
    <location>
        <begin position="1"/>
        <end position="61"/>
    </location>
</feature>
<dbReference type="FunFam" id="2.60.40.200:FF:000004">
    <property type="entry name" value="Copper chaperone for superoxide dismutase"/>
    <property type="match status" value="1"/>
</dbReference>
<comment type="caution">
    <text evidence="15">The sequence shown here is derived from an EMBL/GenBank/DDBJ whole genome shotgun (WGS) entry which is preliminary data.</text>
</comment>
<dbReference type="Pfam" id="PF00080">
    <property type="entry name" value="Sod_Cu"/>
    <property type="match status" value="1"/>
</dbReference>
<dbReference type="Gene3D" id="3.30.70.100">
    <property type="match status" value="1"/>
</dbReference>
<protein>
    <recommendedName>
        <fullName evidence="12">Extracellular superoxide dismutase [Cu-Zn]</fullName>
        <ecNumber evidence="4">1.15.1.1</ecNumber>
    </recommendedName>
    <alternativeName>
        <fullName evidence="11">Superoxide dismutase copper chaperone</fullName>
    </alternativeName>
</protein>
<dbReference type="Proteomes" id="UP000792457">
    <property type="component" value="Unassembled WGS sequence"/>
</dbReference>
<evidence type="ECO:0000256" key="9">
    <source>
        <dbReference type="ARBA" id="ARBA00023157"/>
    </source>
</evidence>
<dbReference type="OrthoDB" id="666972at2759"/>
<keyword evidence="16" id="KW-1185">Reference proteome</keyword>
<dbReference type="GO" id="GO:0005507">
    <property type="term" value="F:copper ion binding"/>
    <property type="evidence" value="ECO:0007669"/>
    <property type="project" value="InterPro"/>
</dbReference>
<evidence type="ECO:0000313" key="16">
    <source>
        <dbReference type="Proteomes" id="UP000792457"/>
    </source>
</evidence>
<dbReference type="InterPro" id="IPR036423">
    <property type="entry name" value="SOD-like_Cu/Zn_dom_sf"/>
</dbReference>
<dbReference type="InterPro" id="IPR024134">
    <property type="entry name" value="SOD_Cu/Zn_/chaperone"/>
</dbReference>
<dbReference type="PANTHER" id="PTHR10003">
    <property type="entry name" value="SUPEROXIDE DISMUTASE CU-ZN -RELATED"/>
    <property type="match status" value="1"/>
</dbReference>
<dbReference type="Gene3D" id="2.60.40.200">
    <property type="entry name" value="Superoxide dismutase, copper/zinc binding domain"/>
    <property type="match status" value="1"/>
</dbReference>
<evidence type="ECO:0000256" key="3">
    <source>
        <dbReference type="ARBA" id="ARBA00010457"/>
    </source>
</evidence>
<gene>
    <name evidence="15" type="ORF">J437_LFUL000482</name>
</gene>
<comment type="cofactor">
    <cofactor evidence="1">
        <name>Zn(2+)</name>
        <dbReference type="ChEBI" id="CHEBI:29105"/>
    </cofactor>
</comment>
<organism evidence="15 16">
    <name type="scientific">Ladona fulva</name>
    <name type="common">Scarce chaser dragonfly</name>
    <name type="synonym">Libellula fulva</name>
    <dbReference type="NCBI Taxonomy" id="123851"/>
    <lineage>
        <taxon>Eukaryota</taxon>
        <taxon>Metazoa</taxon>
        <taxon>Ecdysozoa</taxon>
        <taxon>Arthropoda</taxon>
        <taxon>Hexapoda</taxon>
        <taxon>Insecta</taxon>
        <taxon>Pterygota</taxon>
        <taxon>Palaeoptera</taxon>
        <taxon>Odonata</taxon>
        <taxon>Epiprocta</taxon>
        <taxon>Anisoptera</taxon>
        <taxon>Libelluloidea</taxon>
        <taxon>Libellulidae</taxon>
        <taxon>Ladona</taxon>
    </lineage>
</organism>
<dbReference type="InterPro" id="IPR006121">
    <property type="entry name" value="HMA_dom"/>
</dbReference>
<accession>A0A8K0PA21</accession>
<evidence type="ECO:0000259" key="14">
    <source>
        <dbReference type="PROSITE" id="PS50846"/>
    </source>
</evidence>
<keyword evidence="7" id="KW-0049">Antioxidant</keyword>
<dbReference type="PRINTS" id="PR00068">
    <property type="entry name" value="CUZNDISMTASE"/>
</dbReference>
<reference evidence="15" key="2">
    <citation type="submission" date="2017-10" db="EMBL/GenBank/DDBJ databases">
        <title>Ladona fulva Genome sequencing and assembly.</title>
        <authorList>
            <person name="Murali S."/>
            <person name="Richards S."/>
            <person name="Bandaranaike D."/>
            <person name="Bellair M."/>
            <person name="Blankenburg K."/>
            <person name="Chao H."/>
            <person name="Dinh H."/>
            <person name="Doddapaneni H."/>
            <person name="Dugan-Rocha S."/>
            <person name="Elkadiri S."/>
            <person name="Gnanaolivu R."/>
            <person name="Hernandez B."/>
            <person name="Skinner E."/>
            <person name="Javaid M."/>
            <person name="Lee S."/>
            <person name="Li M."/>
            <person name="Ming W."/>
            <person name="Munidasa M."/>
            <person name="Muniz J."/>
            <person name="Nguyen L."/>
            <person name="Hughes D."/>
            <person name="Osuji N."/>
            <person name="Pu L.-L."/>
            <person name="Puazo M."/>
            <person name="Qu C."/>
            <person name="Quiroz J."/>
            <person name="Raj R."/>
            <person name="Weissenberger G."/>
            <person name="Xin Y."/>
            <person name="Zou X."/>
            <person name="Han Y."/>
            <person name="Worley K."/>
            <person name="Muzny D."/>
            <person name="Gibbs R."/>
        </authorList>
    </citation>
    <scope>NUCLEOTIDE SEQUENCE</scope>
    <source>
        <strain evidence="15">Sampled in the wild</strain>
    </source>
</reference>
<feature type="region of interest" description="Disordered" evidence="13">
    <location>
        <begin position="196"/>
        <end position="217"/>
    </location>
</feature>
<dbReference type="InterPro" id="IPR001424">
    <property type="entry name" value="SOD_Cu_Zn_dom"/>
</dbReference>
<evidence type="ECO:0000256" key="12">
    <source>
        <dbReference type="ARBA" id="ARBA00072705"/>
    </source>
</evidence>
<evidence type="ECO:0000256" key="10">
    <source>
        <dbReference type="ARBA" id="ARBA00025798"/>
    </source>
</evidence>
<proteinExistence type="inferred from homology"/>
<evidence type="ECO:0000256" key="1">
    <source>
        <dbReference type="ARBA" id="ARBA00001947"/>
    </source>
</evidence>
<evidence type="ECO:0000256" key="8">
    <source>
        <dbReference type="ARBA" id="ARBA00023008"/>
    </source>
</evidence>
<keyword evidence="8" id="KW-0186">Copper</keyword>
<evidence type="ECO:0000256" key="5">
    <source>
        <dbReference type="ARBA" id="ARBA00022723"/>
    </source>
</evidence>
<dbReference type="EMBL" id="KZ308992">
    <property type="protein sequence ID" value="KAG8236119.1"/>
    <property type="molecule type" value="Genomic_DNA"/>
</dbReference>
<evidence type="ECO:0000256" key="6">
    <source>
        <dbReference type="ARBA" id="ARBA00022833"/>
    </source>
</evidence>
<keyword evidence="9" id="KW-1015">Disulfide bond</keyword>
<evidence type="ECO:0000313" key="15">
    <source>
        <dbReference type="EMBL" id="KAG8236119.1"/>
    </source>
</evidence>
<dbReference type="Pfam" id="PF00403">
    <property type="entry name" value="HMA"/>
    <property type="match status" value="1"/>
</dbReference>
<dbReference type="SUPFAM" id="SSF49329">
    <property type="entry name" value="Cu,Zn superoxide dismutase-like"/>
    <property type="match status" value="1"/>
</dbReference>
<dbReference type="CDD" id="cd00371">
    <property type="entry name" value="HMA"/>
    <property type="match status" value="1"/>
</dbReference>
<dbReference type="CDD" id="cd00305">
    <property type="entry name" value="Cu-Zn_Superoxide_Dismutase"/>
    <property type="match status" value="1"/>
</dbReference>
<evidence type="ECO:0000256" key="7">
    <source>
        <dbReference type="ARBA" id="ARBA00022862"/>
    </source>
</evidence>
<keyword evidence="5" id="KW-0479">Metal-binding</keyword>
<evidence type="ECO:0000256" key="13">
    <source>
        <dbReference type="SAM" id="MobiDB-lite"/>
    </source>
</evidence>
<reference evidence="15" key="1">
    <citation type="submission" date="2013-04" db="EMBL/GenBank/DDBJ databases">
        <authorList>
            <person name="Qu J."/>
            <person name="Murali S.C."/>
            <person name="Bandaranaike D."/>
            <person name="Bellair M."/>
            <person name="Blankenburg K."/>
            <person name="Chao H."/>
            <person name="Dinh H."/>
            <person name="Doddapaneni H."/>
            <person name="Downs B."/>
            <person name="Dugan-Rocha S."/>
            <person name="Elkadiri S."/>
            <person name="Gnanaolivu R.D."/>
            <person name="Hernandez B."/>
            <person name="Javaid M."/>
            <person name="Jayaseelan J.C."/>
            <person name="Lee S."/>
            <person name="Li M."/>
            <person name="Ming W."/>
            <person name="Munidasa M."/>
            <person name="Muniz J."/>
            <person name="Nguyen L."/>
            <person name="Ongeri F."/>
            <person name="Osuji N."/>
            <person name="Pu L.-L."/>
            <person name="Puazo M."/>
            <person name="Qu C."/>
            <person name="Quiroz J."/>
            <person name="Raj R."/>
            <person name="Weissenberger G."/>
            <person name="Xin Y."/>
            <person name="Zou X."/>
            <person name="Han Y."/>
            <person name="Richards S."/>
            <person name="Worley K."/>
            <person name="Muzny D."/>
            <person name="Gibbs R."/>
        </authorList>
    </citation>
    <scope>NUCLEOTIDE SEQUENCE</scope>
    <source>
        <strain evidence="15">Sampled in the wild</strain>
    </source>
</reference>
<keyword evidence="6" id="KW-0862">Zinc</keyword>
<dbReference type="InterPro" id="IPR036163">
    <property type="entry name" value="HMA_dom_sf"/>
</dbReference>
<dbReference type="GO" id="GO:0004784">
    <property type="term" value="F:superoxide dismutase activity"/>
    <property type="evidence" value="ECO:0007669"/>
    <property type="project" value="UniProtKB-EC"/>
</dbReference>
<dbReference type="PROSITE" id="PS50846">
    <property type="entry name" value="HMA_2"/>
    <property type="match status" value="1"/>
</dbReference>
<comment type="cofactor">
    <cofactor evidence="2">
        <name>Cu(2+)</name>
        <dbReference type="ChEBI" id="CHEBI:29036"/>
    </cofactor>
</comment>
<comment type="similarity">
    <text evidence="3">Belongs to the Cu-Zn superoxide dismutase family.</text>
</comment>
<dbReference type="AlphaFoldDB" id="A0A8K0PA21"/>
<sequence>MEFAVQMHCKGCVDSIKSKLDKVNEISKIDINLDKEQVVIESTLPSAVVQKLIEDTGRRAVLKGIGGFPKAVAVLGSRDEMSVGYSDDLVFGVIRFIQVNQDECVIEGVVDGLSPGLHGLHIHESGDISHGCQSIGDHYNPLNAKHGDPSQDERNRHLGDLGNITADEMGRATFRMTDRFLKTWDLVGRSVAVTEGEDDLGAGNHPNSLIDGNSGRR</sequence>
<dbReference type="SUPFAM" id="SSF55008">
    <property type="entry name" value="HMA, heavy metal-associated domain"/>
    <property type="match status" value="1"/>
</dbReference>
<evidence type="ECO:0000256" key="11">
    <source>
        <dbReference type="ARBA" id="ARBA00032899"/>
    </source>
</evidence>
<evidence type="ECO:0000256" key="4">
    <source>
        <dbReference type="ARBA" id="ARBA00012682"/>
    </source>
</evidence>
<comment type="similarity">
    <text evidence="10">In the C-terminal section; belongs to the Cu-Zn superoxide dismutase family.</text>
</comment>